<dbReference type="FunFam" id="2.20.25.30:FF:000001">
    <property type="entry name" value="Ribosomal protein L37"/>
    <property type="match status" value="1"/>
</dbReference>
<protein>
    <recommendedName>
        <fullName evidence="9">Ribosomal protein L37</fullName>
    </recommendedName>
</protein>
<accession>A0A9Q0LG94</accession>
<dbReference type="InterPro" id="IPR018267">
    <property type="entry name" value="Ribosomal_eL37_CS"/>
</dbReference>
<dbReference type="GO" id="GO:0008270">
    <property type="term" value="F:zinc ion binding"/>
    <property type="evidence" value="ECO:0007669"/>
    <property type="project" value="UniProtKB-KW"/>
</dbReference>
<evidence type="ECO:0000256" key="2">
    <source>
        <dbReference type="ARBA" id="ARBA00022723"/>
    </source>
</evidence>
<dbReference type="OrthoDB" id="10259236at2759"/>
<dbReference type="PANTHER" id="PTHR10768">
    <property type="entry name" value="60S RIBOSOMAL PROTEIN L37"/>
    <property type="match status" value="1"/>
</dbReference>
<evidence type="ECO:0000256" key="7">
    <source>
        <dbReference type="ARBA" id="ARBA00022980"/>
    </source>
</evidence>
<evidence type="ECO:0000313" key="12">
    <source>
        <dbReference type="Proteomes" id="UP001149090"/>
    </source>
</evidence>
<evidence type="ECO:0000256" key="8">
    <source>
        <dbReference type="ARBA" id="ARBA00023274"/>
    </source>
</evidence>
<keyword evidence="3 9" id="KW-0699">rRNA-binding</keyword>
<dbReference type="InterPro" id="IPR001569">
    <property type="entry name" value="Ribosomal_eL37"/>
</dbReference>
<dbReference type="SUPFAM" id="SSF57829">
    <property type="entry name" value="Zn-binding ribosomal proteins"/>
    <property type="match status" value="1"/>
</dbReference>
<evidence type="ECO:0000256" key="3">
    <source>
        <dbReference type="ARBA" id="ARBA00022730"/>
    </source>
</evidence>
<dbReference type="PROSITE" id="PS01077">
    <property type="entry name" value="RIBOSOMAL_L37E"/>
    <property type="match status" value="1"/>
</dbReference>
<evidence type="ECO:0000256" key="4">
    <source>
        <dbReference type="ARBA" id="ARBA00022771"/>
    </source>
</evidence>
<keyword evidence="12" id="KW-1185">Reference proteome</keyword>
<organism evidence="11 12">
    <name type="scientific">Anaeramoeba ignava</name>
    <name type="common">Anaerobic marine amoeba</name>
    <dbReference type="NCBI Taxonomy" id="1746090"/>
    <lineage>
        <taxon>Eukaryota</taxon>
        <taxon>Metamonada</taxon>
        <taxon>Anaeramoebidae</taxon>
        <taxon>Anaeramoeba</taxon>
    </lineage>
</organism>
<dbReference type="Proteomes" id="UP001149090">
    <property type="component" value="Unassembled WGS sequence"/>
</dbReference>
<dbReference type="GO" id="GO:0003735">
    <property type="term" value="F:structural constituent of ribosome"/>
    <property type="evidence" value="ECO:0007669"/>
    <property type="project" value="InterPro"/>
</dbReference>
<keyword evidence="8 9" id="KW-0687">Ribonucleoprotein</keyword>
<dbReference type="HAMAP" id="MF_00547">
    <property type="entry name" value="Ribosomal_eL37"/>
    <property type="match status" value="1"/>
</dbReference>
<comment type="caution">
    <text evidence="11">The sequence shown here is derived from an EMBL/GenBank/DDBJ whole genome shotgun (WGS) entry which is preliminary data.</text>
</comment>
<comment type="similarity">
    <text evidence="1 9">Belongs to the eukaryotic ribosomal protein eL37 family.</text>
</comment>
<keyword evidence="6 9" id="KW-0694">RNA-binding</keyword>
<dbReference type="EMBL" id="JAPDFW010000093">
    <property type="protein sequence ID" value="KAJ5070685.1"/>
    <property type="molecule type" value="Genomic_DNA"/>
</dbReference>
<evidence type="ECO:0000313" key="11">
    <source>
        <dbReference type="EMBL" id="KAJ5070685.1"/>
    </source>
</evidence>
<dbReference type="NCBIfam" id="NF003214">
    <property type="entry name" value="PRK04179.1"/>
    <property type="match status" value="1"/>
</dbReference>
<evidence type="ECO:0000256" key="9">
    <source>
        <dbReference type="RuleBase" id="RU000576"/>
    </source>
</evidence>
<gene>
    <name evidence="11" type="ORF">M0811_10755</name>
</gene>
<dbReference type="PANTHER" id="PTHR10768:SF0">
    <property type="entry name" value="RIBOSOMAL PROTEIN L37"/>
    <property type="match status" value="1"/>
</dbReference>
<evidence type="ECO:0000256" key="5">
    <source>
        <dbReference type="ARBA" id="ARBA00022833"/>
    </source>
</evidence>
<sequence length="92" mass="10819">MTKGTTSQGKRHKKSHILCRRCGRRSFHVQKARCSSCGFPSAKLRKYNWAEKALRRRTRGTGRMRYMKSLPQRAKHHFRHGGIPMKKRIAIK</sequence>
<keyword evidence="5 9" id="KW-0862">Zinc</keyword>
<evidence type="ECO:0000256" key="1">
    <source>
        <dbReference type="ARBA" id="ARBA00009805"/>
    </source>
</evidence>
<reference evidence="11" key="1">
    <citation type="submission" date="2022-10" db="EMBL/GenBank/DDBJ databases">
        <title>Novel sulphate-reducing endosymbionts in the free-living metamonad Anaeramoeba.</title>
        <authorList>
            <person name="Jerlstrom-Hultqvist J."/>
            <person name="Cepicka I."/>
            <person name="Gallot-Lavallee L."/>
            <person name="Salas-Leiva D."/>
            <person name="Curtis B.A."/>
            <person name="Zahonova K."/>
            <person name="Pipaliya S."/>
            <person name="Dacks J."/>
            <person name="Roger A.J."/>
        </authorList>
    </citation>
    <scope>NUCLEOTIDE SEQUENCE</scope>
    <source>
        <strain evidence="11">BMAN</strain>
    </source>
</reference>
<dbReference type="InterPro" id="IPR011331">
    <property type="entry name" value="Ribosomal_eL37/eL43"/>
</dbReference>
<feature type="region of interest" description="Disordered" evidence="10">
    <location>
        <begin position="69"/>
        <end position="92"/>
    </location>
</feature>
<name>A0A9Q0LG94_ANAIG</name>
<dbReference type="OMA" id="RMAYLKH"/>
<keyword evidence="4" id="KW-0863">Zinc-finger</keyword>
<dbReference type="GO" id="GO:0019843">
    <property type="term" value="F:rRNA binding"/>
    <property type="evidence" value="ECO:0007669"/>
    <property type="project" value="UniProtKB-KW"/>
</dbReference>
<evidence type="ECO:0000256" key="6">
    <source>
        <dbReference type="ARBA" id="ARBA00022884"/>
    </source>
</evidence>
<proteinExistence type="inferred from homology"/>
<comment type="function">
    <text evidence="9">Component of the large ribosomal subunit. The ribosome is a large ribonucleoprotein complex responsible for the synthesis of proteins in the cell.</text>
</comment>
<dbReference type="InterPro" id="IPR011332">
    <property type="entry name" value="Ribosomal_zn-bd"/>
</dbReference>
<dbReference type="GO" id="GO:0006412">
    <property type="term" value="P:translation"/>
    <property type="evidence" value="ECO:0007669"/>
    <property type="project" value="InterPro"/>
</dbReference>
<dbReference type="Gene3D" id="2.20.25.30">
    <property type="match status" value="1"/>
</dbReference>
<dbReference type="GO" id="GO:0022625">
    <property type="term" value="C:cytosolic large ribosomal subunit"/>
    <property type="evidence" value="ECO:0007669"/>
    <property type="project" value="TreeGrafter"/>
</dbReference>
<keyword evidence="7 9" id="KW-0689">Ribosomal protein</keyword>
<dbReference type="AlphaFoldDB" id="A0A9Q0LG94"/>
<feature type="compositionally biased region" description="Basic residues" evidence="10">
    <location>
        <begin position="73"/>
        <end position="92"/>
    </location>
</feature>
<dbReference type="Pfam" id="PF01907">
    <property type="entry name" value="Ribosomal_L37e"/>
    <property type="match status" value="1"/>
</dbReference>
<evidence type="ECO:0000256" key="10">
    <source>
        <dbReference type="SAM" id="MobiDB-lite"/>
    </source>
</evidence>
<keyword evidence="2 9" id="KW-0479">Metal-binding</keyword>